<keyword evidence="2" id="KW-1185">Reference proteome</keyword>
<dbReference type="EMBL" id="JBBPFD010000014">
    <property type="protein sequence ID" value="KAK7898432.1"/>
    <property type="molecule type" value="Genomic_DNA"/>
</dbReference>
<evidence type="ECO:0000313" key="2">
    <source>
        <dbReference type="Proteomes" id="UP001460270"/>
    </source>
</evidence>
<accession>A0AAW0NIB5</accession>
<protein>
    <recommendedName>
        <fullName evidence="3">Peptidase A2 domain-containing protein</fullName>
    </recommendedName>
</protein>
<dbReference type="Proteomes" id="UP001460270">
    <property type="component" value="Unassembled WGS sequence"/>
</dbReference>
<evidence type="ECO:0000313" key="1">
    <source>
        <dbReference type="EMBL" id="KAK7898432.1"/>
    </source>
</evidence>
<sequence length="181" mass="19707">MMLLNTMTNAGQKLGTLIDLASDTNYITHKAAKALNLQSEPVTLVVSGVGGMSASVKTKRYLLKLKVNTPKGLLKPYKLVCYGLDKIAEVHQHVSAQKLQSLFPEVPFEELKRPREVQLLLSHKEGQLAPQKIRTVGDLVLWDGPLGKVIGGTHPDLCLVVLPTKPPLKLTKVVTPAEMAS</sequence>
<name>A0AAW0NIB5_9GOBI</name>
<reference evidence="2" key="1">
    <citation type="submission" date="2024-04" db="EMBL/GenBank/DDBJ databases">
        <title>Salinicola lusitanus LLJ914,a marine bacterium isolated from the Okinawa Trough.</title>
        <authorList>
            <person name="Li J."/>
        </authorList>
    </citation>
    <scope>NUCLEOTIDE SEQUENCE [LARGE SCALE GENOMIC DNA]</scope>
</reference>
<comment type="caution">
    <text evidence="1">The sequence shown here is derived from an EMBL/GenBank/DDBJ whole genome shotgun (WGS) entry which is preliminary data.</text>
</comment>
<proteinExistence type="predicted"/>
<evidence type="ECO:0008006" key="3">
    <source>
        <dbReference type="Google" id="ProtNLM"/>
    </source>
</evidence>
<organism evidence="1 2">
    <name type="scientific">Mugilogobius chulae</name>
    <name type="common">yellowstripe goby</name>
    <dbReference type="NCBI Taxonomy" id="88201"/>
    <lineage>
        <taxon>Eukaryota</taxon>
        <taxon>Metazoa</taxon>
        <taxon>Chordata</taxon>
        <taxon>Craniata</taxon>
        <taxon>Vertebrata</taxon>
        <taxon>Euteleostomi</taxon>
        <taxon>Actinopterygii</taxon>
        <taxon>Neopterygii</taxon>
        <taxon>Teleostei</taxon>
        <taxon>Neoteleostei</taxon>
        <taxon>Acanthomorphata</taxon>
        <taxon>Gobiaria</taxon>
        <taxon>Gobiiformes</taxon>
        <taxon>Gobioidei</taxon>
        <taxon>Gobiidae</taxon>
        <taxon>Gobionellinae</taxon>
        <taxon>Mugilogobius</taxon>
    </lineage>
</organism>
<gene>
    <name evidence="1" type="ORF">WMY93_019285</name>
</gene>
<dbReference type="AlphaFoldDB" id="A0AAW0NIB5"/>